<evidence type="ECO:0000256" key="4">
    <source>
        <dbReference type="ARBA" id="ARBA00005189"/>
    </source>
</evidence>
<accession>A0A1D2YXK1</accession>
<feature type="transmembrane region" description="Helical" evidence="19">
    <location>
        <begin position="175"/>
        <end position="194"/>
    </location>
</feature>
<dbReference type="STRING" id="337097.BHF71_00565"/>
<keyword evidence="14" id="KW-0443">Lipid metabolism</keyword>
<feature type="transmembrane region" description="Helical" evidence="19">
    <location>
        <begin position="241"/>
        <end position="260"/>
    </location>
</feature>
<evidence type="ECO:0000256" key="14">
    <source>
        <dbReference type="ARBA" id="ARBA00023098"/>
    </source>
</evidence>
<evidence type="ECO:0000256" key="7">
    <source>
        <dbReference type="ARBA" id="ARBA00019373"/>
    </source>
</evidence>
<dbReference type="Pfam" id="PF01148">
    <property type="entry name" value="CTP_transf_1"/>
    <property type="match status" value="1"/>
</dbReference>
<dbReference type="GO" id="GO:0016024">
    <property type="term" value="P:CDP-diacylglycerol biosynthetic process"/>
    <property type="evidence" value="ECO:0007669"/>
    <property type="project" value="UniProtKB-UniPathway"/>
</dbReference>
<comment type="pathway">
    <text evidence="4">Lipid metabolism.</text>
</comment>
<evidence type="ECO:0000256" key="5">
    <source>
        <dbReference type="ARBA" id="ARBA00010185"/>
    </source>
</evidence>
<reference evidence="20 21" key="1">
    <citation type="submission" date="2016-09" db="EMBL/GenBank/DDBJ databases">
        <title>Draft genome sequence for the type strain of Vulcanibacillus modesticaldus BR, a strictly anaerobic, moderately thermophilic, and nitrate-reducing bacterium from deep sea-hydrothermal vents of the Mid-Atlantic Ridge.</title>
        <authorList>
            <person name="Abin C.A."/>
            <person name="Hollibaugh J.T."/>
        </authorList>
    </citation>
    <scope>NUCLEOTIDE SEQUENCE [LARGE SCALE GENOMIC DNA]</scope>
    <source>
        <strain evidence="20 21">BR</strain>
    </source>
</reference>
<keyword evidence="15 19" id="KW-0472">Membrane</keyword>
<evidence type="ECO:0000256" key="10">
    <source>
        <dbReference type="ARBA" id="ARBA00022679"/>
    </source>
</evidence>
<dbReference type="EC" id="2.7.7.41" evidence="6 18"/>
<evidence type="ECO:0000256" key="8">
    <source>
        <dbReference type="ARBA" id="ARBA00022475"/>
    </source>
</evidence>
<evidence type="ECO:0000256" key="18">
    <source>
        <dbReference type="RuleBase" id="RU003938"/>
    </source>
</evidence>
<evidence type="ECO:0000256" key="15">
    <source>
        <dbReference type="ARBA" id="ARBA00023136"/>
    </source>
</evidence>
<evidence type="ECO:0000256" key="17">
    <source>
        <dbReference type="ARBA" id="ARBA00023264"/>
    </source>
</evidence>
<evidence type="ECO:0000256" key="9">
    <source>
        <dbReference type="ARBA" id="ARBA00022516"/>
    </source>
</evidence>
<keyword evidence="21" id="KW-1185">Reference proteome</keyword>
<evidence type="ECO:0000256" key="12">
    <source>
        <dbReference type="ARBA" id="ARBA00022695"/>
    </source>
</evidence>
<keyword evidence="16" id="KW-0594">Phospholipid biosynthesis</keyword>
<dbReference type="UniPathway" id="UPA00557">
    <property type="reaction ID" value="UER00614"/>
</dbReference>
<dbReference type="EMBL" id="MIJF01000001">
    <property type="protein sequence ID" value="OEG00434.1"/>
    <property type="molecule type" value="Genomic_DNA"/>
</dbReference>
<dbReference type="PANTHER" id="PTHR46382">
    <property type="entry name" value="PHOSPHATIDATE CYTIDYLYLTRANSFERASE"/>
    <property type="match status" value="1"/>
</dbReference>
<dbReference type="OrthoDB" id="9799199at2"/>
<comment type="caution">
    <text evidence="20">The sequence shown here is derived from an EMBL/GenBank/DDBJ whole genome shotgun (WGS) entry which is preliminary data.</text>
</comment>
<feature type="transmembrane region" description="Helical" evidence="19">
    <location>
        <begin position="131"/>
        <end position="154"/>
    </location>
</feature>
<comment type="pathway">
    <text evidence="3 18">Phospholipid metabolism; CDP-diacylglycerol biosynthesis; CDP-diacylglycerol from sn-glycerol 3-phosphate: step 3/3.</text>
</comment>
<keyword evidence="10 18" id="KW-0808">Transferase</keyword>
<sequence>MKQRIITGLVGAVGFLYVVKLGGIPYSLLVILLAILAYFEYLKMSSTKIYSIEGLIGLGTALSIIISHNKLFTFFLDIDEVYIMLSALFLYLVIVVTKKNKITFDKVGFYLLGAMYIGFGFSYMLETRFLNNGLALTLFILFLTWASDTGAYFSGKYFGKNKLWPEISPKKTIEGSIGAIVSTILVGLFLNVLLEINDDILQLIWFGILISIVGQFGDLVESALKRSKDVKDSGSILPGHGGILDRFDSLIFIFLVLHLFRII</sequence>
<evidence type="ECO:0000256" key="1">
    <source>
        <dbReference type="ARBA" id="ARBA00001698"/>
    </source>
</evidence>
<dbReference type="AlphaFoldDB" id="A0A1D2YXK1"/>
<dbReference type="InterPro" id="IPR000374">
    <property type="entry name" value="PC_trans"/>
</dbReference>
<evidence type="ECO:0000256" key="13">
    <source>
        <dbReference type="ARBA" id="ARBA00022989"/>
    </source>
</evidence>
<comment type="similarity">
    <text evidence="5 18">Belongs to the CDS family.</text>
</comment>
<keyword evidence="11 18" id="KW-0812">Transmembrane</keyword>
<keyword evidence="17" id="KW-1208">Phospholipid metabolism</keyword>
<organism evidence="20 21">
    <name type="scientific">Vulcanibacillus modesticaldus</name>
    <dbReference type="NCBI Taxonomy" id="337097"/>
    <lineage>
        <taxon>Bacteria</taxon>
        <taxon>Bacillati</taxon>
        <taxon>Bacillota</taxon>
        <taxon>Bacilli</taxon>
        <taxon>Bacillales</taxon>
        <taxon>Bacillaceae</taxon>
        <taxon>Vulcanibacillus</taxon>
    </lineage>
</organism>
<protein>
    <recommendedName>
        <fullName evidence="7 18">Phosphatidate cytidylyltransferase</fullName>
        <ecNumber evidence="6 18">2.7.7.41</ecNumber>
    </recommendedName>
</protein>
<feature type="transmembrane region" description="Helical" evidence="19">
    <location>
        <begin position="49"/>
        <end position="66"/>
    </location>
</feature>
<dbReference type="PROSITE" id="PS01315">
    <property type="entry name" value="CDS"/>
    <property type="match status" value="1"/>
</dbReference>
<keyword evidence="13 19" id="KW-1133">Transmembrane helix</keyword>
<feature type="transmembrane region" description="Helical" evidence="19">
    <location>
        <begin position="107"/>
        <end position="125"/>
    </location>
</feature>
<dbReference type="RefSeq" id="WP_069655747.1">
    <property type="nucleotide sequence ID" value="NZ_MIJF01000001.1"/>
</dbReference>
<proteinExistence type="inferred from homology"/>
<name>A0A1D2YXK1_9BACI</name>
<feature type="transmembrane region" description="Helical" evidence="19">
    <location>
        <begin position="24"/>
        <end position="42"/>
    </location>
</feature>
<dbReference type="GO" id="GO:0004605">
    <property type="term" value="F:phosphatidate cytidylyltransferase activity"/>
    <property type="evidence" value="ECO:0007669"/>
    <property type="project" value="UniProtKB-EC"/>
</dbReference>
<dbReference type="PANTHER" id="PTHR46382:SF1">
    <property type="entry name" value="PHOSPHATIDATE CYTIDYLYLTRANSFERASE"/>
    <property type="match status" value="1"/>
</dbReference>
<evidence type="ECO:0000256" key="16">
    <source>
        <dbReference type="ARBA" id="ARBA00023209"/>
    </source>
</evidence>
<feature type="transmembrane region" description="Helical" evidence="19">
    <location>
        <begin position="72"/>
        <end position="95"/>
    </location>
</feature>
<evidence type="ECO:0000256" key="11">
    <source>
        <dbReference type="ARBA" id="ARBA00022692"/>
    </source>
</evidence>
<comment type="catalytic activity">
    <reaction evidence="1 18">
        <text>a 1,2-diacyl-sn-glycero-3-phosphate + CTP + H(+) = a CDP-1,2-diacyl-sn-glycerol + diphosphate</text>
        <dbReference type="Rhea" id="RHEA:16229"/>
        <dbReference type="ChEBI" id="CHEBI:15378"/>
        <dbReference type="ChEBI" id="CHEBI:33019"/>
        <dbReference type="ChEBI" id="CHEBI:37563"/>
        <dbReference type="ChEBI" id="CHEBI:58332"/>
        <dbReference type="ChEBI" id="CHEBI:58608"/>
        <dbReference type="EC" id="2.7.7.41"/>
    </reaction>
</comment>
<keyword evidence="12 18" id="KW-0548">Nucleotidyltransferase</keyword>
<gene>
    <name evidence="20" type="ORF">BHF71_00565</name>
</gene>
<keyword evidence="9" id="KW-0444">Lipid biosynthesis</keyword>
<evidence type="ECO:0000256" key="2">
    <source>
        <dbReference type="ARBA" id="ARBA00004651"/>
    </source>
</evidence>
<evidence type="ECO:0000313" key="21">
    <source>
        <dbReference type="Proteomes" id="UP000243739"/>
    </source>
</evidence>
<evidence type="ECO:0000256" key="6">
    <source>
        <dbReference type="ARBA" id="ARBA00012487"/>
    </source>
</evidence>
<keyword evidence="8" id="KW-1003">Cell membrane</keyword>
<dbReference type="GO" id="GO:0005886">
    <property type="term" value="C:plasma membrane"/>
    <property type="evidence" value="ECO:0007669"/>
    <property type="project" value="UniProtKB-SubCell"/>
</dbReference>
<dbReference type="Proteomes" id="UP000243739">
    <property type="component" value="Unassembled WGS sequence"/>
</dbReference>
<feature type="transmembrane region" description="Helical" evidence="19">
    <location>
        <begin position="200"/>
        <end position="220"/>
    </location>
</feature>
<evidence type="ECO:0000256" key="19">
    <source>
        <dbReference type="SAM" id="Phobius"/>
    </source>
</evidence>
<evidence type="ECO:0000256" key="3">
    <source>
        <dbReference type="ARBA" id="ARBA00005119"/>
    </source>
</evidence>
<comment type="subcellular location">
    <subcellularLocation>
        <location evidence="2">Cell membrane</location>
        <topology evidence="2">Multi-pass membrane protein</topology>
    </subcellularLocation>
</comment>
<evidence type="ECO:0000313" key="20">
    <source>
        <dbReference type="EMBL" id="OEG00434.1"/>
    </source>
</evidence>